<dbReference type="Gene3D" id="3.20.20.140">
    <property type="entry name" value="Metal-dependent hydrolases"/>
    <property type="match status" value="1"/>
</dbReference>
<evidence type="ECO:0000259" key="1">
    <source>
        <dbReference type="Pfam" id="PF04909"/>
    </source>
</evidence>
<name>A0A388M8Q0_CHABU</name>
<protein>
    <recommendedName>
        <fullName evidence="1">Amidohydrolase-related domain-containing protein</fullName>
    </recommendedName>
</protein>
<dbReference type="PANTHER" id="PTHR43383:SF2">
    <property type="entry name" value="AMIDOHYDROLASE 2 FAMILY PROTEIN"/>
    <property type="match status" value="1"/>
</dbReference>
<feature type="domain" description="Amidohydrolase-related" evidence="1">
    <location>
        <begin position="175"/>
        <end position="275"/>
    </location>
</feature>
<dbReference type="Pfam" id="PF04909">
    <property type="entry name" value="Amidohydro_2"/>
    <property type="match status" value="1"/>
</dbReference>
<dbReference type="PANTHER" id="PTHR43383">
    <property type="entry name" value="NODULIN 6"/>
    <property type="match status" value="1"/>
</dbReference>
<keyword evidence="3" id="KW-1185">Reference proteome</keyword>
<dbReference type="EMBL" id="BFEA01000854">
    <property type="protein sequence ID" value="GBG90926.1"/>
    <property type="molecule type" value="Genomic_DNA"/>
</dbReference>
<dbReference type="SUPFAM" id="SSF51556">
    <property type="entry name" value="Metallo-dependent hydrolases"/>
    <property type="match status" value="1"/>
</dbReference>
<dbReference type="AlphaFoldDB" id="A0A388M8Q0"/>
<proteinExistence type="predicted"/>
<dbReference type="Gramene" id="GBG90926">
    <property type="protein sequence ID" value="GBG90926"/>
    <property type="gene ID" value="CBR_g51531"/>
</dbReference>
<evidence type="ECO:0000313" key="3">
    <source>
        <dbReference type="Proteomes" id="UP000265515"/>
    </source>
</evidence>
<dbReference type="OMA" id="FAVRAHC"/>
<dbReference type="Proteomes" id="UP000265515">
    <property type="component" value="Unassembled WGS sequence"/>
</dbReference>
<sequence>MPGILECQRSVREIGGVLGCNGDFDSIKKQRETLGEEAVARKCFDAAGISALLVDDGLRAVGARSLDWHTSYVPLVKRVLRVEAVAEDILSEISLENRGIWTLDSFEAKLRAAIDPLPESIVAFKSIAAYRSGLDIDPNVKREDAEAALANLLARQQGDVQIVDKHLVDFIFVVALEVATKLDIPMQIHTGFGDRDLDLRLANPGHLRRVLEDKRFGKSRIVLLHASYPYMREAGYLASVYPQVYLDFGLPIPKLSVHGMTTVLKELLELAPLNKVSTVQS</sequence>
<comment type="caution">
    <text evidence="2">The sequence shown here is derived from an EMBL/GenBank/DDBJ whole genome shotgun (WGS) entry which is preliminary data.</text>
</comment>
<gene>
    <name evidence="2" type="ORF">CBR_g51531</name>
</gene>
<dbReference type="InterPro" id="IPR032466">
    <property type="entry name" value="Metal_Hydrolase"/>
</dbReference>
<dbReference type="STRING" id="69332.A0A388M8Q0"/>
<dbReference type="GO" id="GO:0016787">
    <property type="term" value="F:hydrolase activity"/>
    <property type="evidence" value="ECO:0007669"/>
    <property type="project" value="InterPro"/>
</dbReference>
<dbReference type="InterPro" id="IPR006680">
    <property type="entry name" value="Amidohydro-rel"/>
</dbReference>
<organism evidence="2 3">
    <name type="scientific">Chara braunii</name>
    <name type="common">Braun's stonewort</name>
    <dbReference type="NCBI Taxonomy" id="69332"/>
    <lineage>
        <taxon>Eukaryota</taxon>
        <taxon>Viridiplantae</taxon>
        <taxon>Streptophyta</taxon>
        <taxon>Charophyceae</taxon>
        <taxon>Charales</taxon>
        <taxon>Characeae</taxon>
        <taxon>Chara</taxon>
    </lineage>
</organism>
<evidence type="ECO:0000313" key="2">
    <source>
        <dbReference type="EMBL" id="GBG90926.1"/>
    </source>
</evidence>
<reference evidence="2 3" key="1">
    <citation type="journal article" date="2018" name="Cell">
        <title>The Chara Genome: Secondary Complexity and Implications for Plant Terrestrialization.</title>
        <authorList>
            <person name="Nishiyama T."/>
            <person name="Sakayama H."/>
            <person name="Vries J.D."/>
            <person name="Buschmann H."/>
            <person name="Saint-Marcoux D."/>
            <person name="Ullrich K.K."/>
            <person name="Haas F.B."/>
            <person name="Vanderstraeten L."/>
            <person name="Becker D."/>
            <person name="Lang D."/>
            <person name="Vosolsobe S."/>
            <person name="Rombauts S."/>
            <person name="Wilhelmsson P.K.I."/>
            <person name="Janitza P."/>
            <person name="Kern R."/>
            <person name="Heyl A."/>
            <person name="Rumpler F."/>
            <person name="Villalobos L.I.A.C."/>
            <person name="Clay J.M."/>
            <person name="Skokan R."/>
            <person name="Toyoda A."/>
            <person name="Suzuki Y."/>
            <person name="Kagoshima H."/>
            <person name="Schijlen E."/>
            <person name="Tajeshwar N."/>
            <person name="Catarino B."/>
            <person name="Hetherington A.J."/>
            <person name="Saltykova A."/>
            <person name="Bonnot C."/>
            <person name="Breuninger H."/>
            <person name="Symeonidi A."/>
            <person name="Radhakrishnan G.V."/>
            <person name="Van Nieuwerburgh F."/>
            <person name="Deforce D."/>
            <person name="Chang C."/>
            <person name="Karol K.G."/>
            <person name="Hedrich R."/>
            <person name="Ulvskov P."/>
            <person name="Glockner G."/>
            <person name="Delwiche C.F."/>
            <person name="Petrasek J."/>
            <person name="Van de Peer Y."/>
            <person name="Friml J."/>
            <person name="Beilby M."/>
            <person name="Dolan L."/>
            <person name="Kohara Y."/>
            <person name="Sugano S."/>
            <person name="Fujiyama A."/>
            <person name="Delaux P.-M."/>
            <person name="Quint M."/>
            <person name="TheiBen G."/>
            <person name="Hagemann M."/>
            <person name="Harholt J."/>
            <person name="Dunand C."/>
            <person name="Zachgo S."/>
            <person name="Langdale J."/>
            <person name="Maumus F."/>
            <person name="Straeten D.V.D."/>
            <person name="Gould S.B."/>
            <person name="Rensing S.A."/>
        </authorList>
    </citation>
    <scope>NUCLEOTIDE SEQUENCE [LARGE SCALE GENOMIC DNA]</scope>
    <source>
        <strain evidence="2 3">S276</strain>
    </source>
</reference>
<accession>A0A388M8Q0</accession>
<dbReference type="OrthoDB" id="77835at2759"/>